<dbReference type="Pfam" id="PF19174">
    <property type="entry name" value="DUF5856"/>
    <property type="match status" value="1"/>
</dbReference>
<dbReference type="InterPro" id="IPR043876">
    <property type="entry name" value="DUF5856"/>
</dbReference>
<proteinExistence type="predicted"/>
<reference evidence="1" key="1">
    <citation type="journal article" date="2021" name="Proc. Natl. Acad. Sci. U.S.A.">
        <title>A Catalog of Tens of Thousands of Viruses from Human Metagenomes Reveals Hidden Associations with Chronic Diseases.</title>
        <authorList>
            <person name="Tisza M.J."/>
            <person name="Buck C.B."/>
        </authorList>
    </citation>
    <scope>NUCLEOTIDE SEQUENCE</scope>
    <source>
        <strain evidence="1">CtL4h4</strain>
    </source>
</reference>
<accession>A0A8S5TFP1</accession>
<name>A0A8S5TFP1_9VIRU</name>
<evidence type="ECO:0000313" key="1">
    <source>
        <dbReference type="EMBL" id="DAF62078.1"/>
    </source>
</evidence>
<dbReference type="EMBL" id="BK032819">
    <property type="protein sequence ID" value="DAF62078.1"/>
    <property type="molecule type" value="Genomic_DNA"/>
</dbReference>
<protein>
    <submittedName>
        <fullName evidence="1">Uncharacterized protein</fullName>
    </submittedName>
</protein>
<organism evidence="1">
    <name type="scientific">Phage sp. ctL4h4</name>
    <dbReference type="NCBI Taxonomy" id="2828005"/>
    <lineage>
        <taxon>Viruses</taxon>
    </lineage>
</organism>
<sequence>MRNKFIDLVQNKVTLRTDNPLGNPYPQFDPIVTTYNNFWGLATDTHCSYVNDRYIVTGSWLANAPGRNFNPLLDNLIWSVLVNGVDVRSSGFSCLGDFLNARNLSTKMISYNGSTAMEFVPKVPQDYEEKVPVAAYENFRAFETKISRLENVPGSFEDIYKQHNNTFELVEALNNSNKIKGSWQCLNRQLCCKLNGNIYTINLNENLDDLTIEKLFGTLQESITKGWRDHLMTNKYSKHEALDDFYKEMPELVDRLIEAYQASHDIVEDYENILDKGLDTIDFLRKLKHICNSGRKLLDSPSLTSLLDDILSQIDSTIYKVSKLL</sequence>